<protein>
    <submittedName>
        <fullName evidence="1">Prophage PSPPH06, putative adenine modification methytransferase</fullName>
    </submittedName>
</protein>
<name>A0A656GIB1_PSEA0</name>
<organism evidence="1 2">
    <name type="scientific">Pseudomonas amygdali pv. mori str. 301020</name>
    <dbReference type="NCBI Taxonomy" id="629261"/>
    <lineage>
        <taxon>Bacteria</taxon>
        <taxon>Pseudomonadati</taxon>
        <taxon>Pseudomonadota</taxon>
        <taxon>Gammaproteobacteria</taxon>
        <taxon>Pseudomonadales</taxon>
        <taxon>Pseudomonadaceae</taxon>
        <taxon>Pseudomonas</taxon>
        <taxon>Pseudomonas amygdali</taxon>
    </lineage>
</organism>
<comment type="caution">
    <text evidence="1">The sequence shown here is derived from an EMBL/GenBank/DDBJ whole genome shotgun (WGS) entry which is preliminary data.</text>
</comment>
<dbReference type="GO" id="GO:0016740">
    <property type="term" value="F:transferase activity"/>
    <property type="evidence" value="ECO:0007669"/>
    <property type="project" value="UniProtKB-KW"/>
</dbReference>
<dbReference type="Proteomes" id="UP000003465">
    <property type="component" value="Unassembled WGS sequence"/>
</dbReference>
<proteinExistence type="predicted"/>
<evidence type="ECO:0000313" key="2">
    <source>
        <dbReference type="Proteomes" id="UP000003465"/>
    </source>
</evidence>
<sequence length="45" mass="5085">QVFDGFHFEAVDIRYSTANQRKGRVDVSGELVIMNWEPNALGGLF</sequence>
<keyword evidence="1" id="KW-0808">Transferase</keyword>
<feature type="non-terminal residue" evidence="1">
    <location>
        <position position="1"/>
    </location>
</feature>
<dbReference type="EMBL" id="AEAG01001108">
    <property type="protein sequence ID" value="EGH25050.1"/>
    <property type="molecule type" value="Genomic_DNA"/>
</dbReference>
<accession>A0A656GIB1</accession>
<evidence type="ECO:0000313" key="1">
    <source>
        <dbReference type="EMBL" id="EGH25050.1"/>
    </source>
</evidence>
<reference evidence="1 2" key="1">
    <citation type="journal article" date="2011" name="PLoS Pathog.">
        <title>Dynamic evolution of pathogenicity revealed by sequencing and comparative genomics of 19 Pseudomonas syringae isolates.</title>
        <authorList>
            <person name="Baltrus D.A."/>
            <person name="Nishimura M.T."/>
            <person name="Romanchuk A."/>
            <person name="Chang J.H."/>
            <person name="Mukhtar M.S."/>
            <person name="Cherkis K."/>
            <person name="Roach J."/>
            <person name="Grant S.R."/>
            <person name="Jones C.D."/>
            <person name="Dangl J.L."/>
        </authorList>
    </citation>
    <scope>NUCLEOTIDE SEQUENCE [LARGE SCALE GENOMIC DNA]</scope>
    <source>
        <strain evidence="1 2">301020</strain>
    </source>
</reference>
<gene>
    <name evidence="1" type="ORF">PSYMO_27786</name>
</gene>
<dbReference type="AlphaFoldDB" id="A0A656GIB1"/>